<dbReference type="SUPFAM" id="SSF46785">
    <property type="entry name" value="Winged helix' DNA-binding domain"/>
    <property type="match status" value="1"/>
</dbReference>
<dbReference type="GO" id="GO:0005829">
    <property type="term" value="C:cytosol"/>
    <property type="evidence" value="ECO:0007669"/>
    <property type="project" value="TreeGrafter"/>
</dbReference>
<dbReference type="InterPro" id="IPR000944">
    <property type="entry name" value="Tscrpt_reg_Rrf2"/>
</dbReference>
<evidence type="ECO:0000313" key="2">
    <source>
        <dbReference type="Proteomes" id="UP000030152"/>
    </source>
</evidence>
<dbReference type="Pfam" id="PF02082">
    <property type="entry name" value="Rrf2"/>
    <property type="match status" value="1"/>
</dbReference>
<dbReference type="eggNOG" id="COG1959">
    <property type="taxonomic scope" value="Bacteria"/>
</dbReference>
<comment type="caution">
    <text evidence="1">The sequence shown here is derived from an EMBL/GenBank/DDBJ whole genome shotgun (WGS) entry which is preliminary data.</text>
</comment>
<dbReference type="RefSeq" id="WP_020214599.1">
    <property type="nucleotide sequence ID" value="NZ_JRLX01000041.1"/>
</dbReference>
<proteinExistence type="predicted"/>
<dbReference type="EMBL" id="JRLX01000041">
    <property type="protein sequence ID" value="KGO84701.1"/>
    <property type="molecule type" value="Genomic_DNA"/>
</dbReference>
<sequence length="135" mass="14959">MIPGKFAITLHILTLLTKSPDEFLSSEYIAGSMNINPVLVRKEIGNLKKHNVVESREGKFGGTRLAKPAAAISLEDIFNMTFNSVSLGYSKNDPNPDCPVGKKINENLDVLYKSINTKICKQLKDISLLQFTSNF</sequence>
<dbReference type="PANTHER" id="PTHR33221:SF15">
    <property type="entry name" value="HTH-TYPE TRANSCRIPTIONAL REGULATOR YWGB-RELATED"/>
    <property type="match status" value="1"/>
</dbReference>
<dbReference type="OrthoDB" id="213028at2"/>
<dbReference type="Proteomes" id="UP000030152">
    <property type="component" value="Unassembled WGS sequence"/>
</dbReference>
<evidence type="ECO:0000313" key="1">
    <source>
        <dbReference type="EMBL" id="KGO84701.1"/>
    </source>
</evidence>
<dbReference type="PROSITE" id="PS51197">
    <property type="entry name" value="HTH_RRF2_2"/>
    <property type="match status" value="1"/>
</dbReference>
<protein>
    <submittedName>
        <fullName evidence="1">Rrf2 family transcriptional regulator</fullName>
    </submittedName>
</protein>
<dbReference type="GO" id="GO:0003700">
    <property type="term" value="F:DNA-binding transcription factor activity"/>
    <property type="evidence" value="ECO:0007669"/>
    <property type="project" value="TreeGrafter"/>
</dbReference>
<organism evidence="1 2">
    <name type="scientific">Flavobacterium rivuli WB 3.3-2 = DSM 21788</name>
    <dbReference type="NCBI Taxonomy" id="1121895"/>
    <lineage>
        <taxon>Bacteria</taxon>
        <taxon>Pseudomonadati</taxon>
        <taxon>Bacteroidota</taxon>
        <taxon>Flavobacteriia</taxon>
        <taxon>Flavobacteriales</taxon>
        <taxon>Flavobacteriaceae</taxon>
        <taxon>Flavobacterium</taxon>
    </lineage>
</organism>
<accession>A0A0A2LZF9</accession>
<dbReference type="STRING" id="1121895.GCA_000378485_03419"/>
<reference evidence="1 2" key="1">
    <citation type="submission" date="2013-09" db="EMBL/GenBank/DDBJ databases">
        <authorList>
            <person name="Zeng Z."/>
            <person name="Chen C."/>
        </authorList>
    </citation>
    <scope>NUCLEOTIDE SEQUENCE [LARGE SCALE GENOMIC DNA]</scope>
    <source>
        <strain evidence="1 2">WB 3.3-2</strain>
    </source>
</reference>
<dbReference type="Gene3D" id="1.10.10.10">
    <property type="entry name" value="Winged helix-like DNA-binding domain superfamily/Winged helix DNA-binding domain"/>
    <property type="match status" value="1"/>
</dbReference>
<gene>
    <name evidence="1" type="ORF">Q765_20335</name>
</gene>
<keyword evidence="2" id="KW-1185">Reference proteome</keyword>
<name>A0A0A2LZF9_9FLAO</name>
<dbReference type="AlphaFoldDB" id="A0A0A2LZF9"/>
<dbReference type="InterPro" id="IPR036390">
    <property type="entry name" value="WH_DNA-bd_sf"/>
</dbReference>
<dbReference type="InterPro" id="IPR036388">
    <property type="entry name" value="WH-like_DNA-bd_sf"/>
</dbReference>
<dbReference type="PANTHER" id="PTHR33221">
    <property type="entry name" value="WINGED HELIX-TURN-HELIX TRANSCRIPTIONAL REGULATOR, RRF2 FAMILY"/>
    <property type="match status" value="1"/>
</dbReference>